<feature type="compositionally biased region" description="Basic and acidic residues" evidence="1">
    <location>
        <begin position="141"/>
        <end position="154"/>
    </location>
</feature>
<feature type="compositionally biased region" description="Basic and acidic residues" evidence="1">
    <location>
        <begin position="162"/>
        <end position="176"/>
    </location>
</feature>
<organism evidence="2 3">
    <name type="scientific">Vibrio ezurae NBRC 102218</name>
    <dbReference type="NCBI Taxonomy" id="1219080"/>
    <lineage>
        <taxon>Bacteria</taxon>
        <taxon>Pseudomonadati</taxon>
        <taxon>Pseudomonadota</taxon>
        <taxon>Gammaproteobacteria</taxon>
        <taxon>Vibrionales</taxon>
        <taxon>Vibrionaceae</taxon>
        <taxon>Vibrio</taxon>
    </lineage>
</organism>
<name>U3CLP4_9VIBR</name>
<protein>
    <submittedName>
        <fullName evidence="2">Uncharacterized protein</fullName>
    </submittedName>
</protein>
<dbReference type="AlphaFoldDB" id="U3CLP4"/>
<evidence type="ECO:0000256" key="1">
    <source>
        <dbReference type="SAM" id="MobiDB-lite"/>
    </source>
</evidence>
<dbReference type="EMBL" id="BATM01000008">
    <property type="protein sequence ID" value="GAD79108.1"/>
    <property type="molecule type" value="Genomic_DNA"/>
</dbReference>
<keyword evidence="3" id="KW-1185">Reference proteome</keyword>
<evidence type="ECO:0000313" key="3">
    <source>
        <dbReference type="Proteomes" id="UP000016562"/>
    </source>
</evidence>
<comment type="caution">
    <text evidence="2">The sequence shown here is derived from an EMBL/GenBank/DDBJ whole genome shotgun (WGS) entry which is preliminary data.</text>
</comment>
<reference evidence="2 3" key="1">
    <citation type="submission" date="2013-09" db="EMBL/GenBank/DDBJ databases">
        <title>Whole genome shotgun sequence of Vibrio ezurae NBRC 102218.</title>
        <authorList>
            <person name="Yoshida I."/>
            <person name="Hosoyama A."/>
            <person name="Numata M."/>
            <person name="Hashimoto M."/>
            <person name="Hosoyama Y."/>
            <person name="Tsuchikane K."/>
            <person name="Noguchi M."/>
            <person name="Hirakata S."/>
            <person name="Ichikawa N."/>
            <person name="Ohji S."/>
            <person name="Yamazoe A."/>
            <person name="Fujita N."/>
        </authorList>
    </citation>
    <scope>NUCLEOTIDE SEQUENCE [LARGE SCALE GENOMIC DNA]</scope>
    <source>
        <strain evidence="2 3">NBRC 102218</strain>
    </source>
</reference>
<feature type="region of interest" description="Disordered" evidence="1">
    <location>
        <begin position="132"/>
        <end position="179"/>
    </location>
</feature>
<accession>U3CLP4</accession>
<proteinExistence type="predicted"/>
<gene>
    <name evidence="2" type="ORF">VEZ01S_08_01440</name>
</gene>
<dbReference type="RefSeq" id="WP_021712819.1">
    <property type="nucleotide sequence ID" value="NZ_BATM01000008.1"/>
</dbReference>
<dbReference type="STRING" id="1219080.VEZ01S_08_01440"/>
<evidence type="ECO:0000313" key="2">
    <source>
        <dbReference type="EMBL" id="GAD79108.1"/>
    </source>
</evidence>
<dbReference type="Proteomes" id="UP000016562">
    <property type="component" value="Unassembled WGS sequence"/>
</dbReference>
<sequence>MSDTPLIPETLSPVGEVSGATVVEVRTDTQVTNTQHFMLLKDVPEATGLDPADVAQKASETTSDKVPTIDGERYVRVSTARGWNLPNMQSADAEQQAQALKFHQDTQSVLSRPESTQRRAIAATTVETKSNAAKQAYRRKLASEGKDGKCERSGESTTNQKTEVHHKQRVADRPELAAETTNMELLLRPVHTEEHRNDKKG</sequence>